<evidence type="ECO:0000256" key="1">
    <source>
        <dbReference type="ARBA" id="ARBA00022578"/>
    </source>
</evidence>
<gene>
    <name evidence="13" type="ORF">SCP_0806280</name>
</gene>
<dbReference type="Gene3D" id="3.30.420.10">
    <property type="entry name" value="Ribonuclease H-like superfamily/Ribonuclease H"/>
    <property type="match status" value="1"/>
</dbReference>
<keyword evidence="14" id="KW-1185">Reference proteome</keyword>
<dbReference type="GO" id="GO:0032196">
    <property type="term" value="P:transposition"/>
    <property type="evidence" value="ECO:0007669"/>
    <property type="project" value="UniProtKB-KW"/>
</dbReference>
<keyword evidence="1" id="KW-0815">Transposition</keyword>
<feature type="domain" description="CCHC-type" evidence="11">
    <location>
        <begin position="350"/>
        <end position="364"/>
    </location>
</feature>
<evidence type="ECO:0000256" key="6">
    <source>
        <dbReference type="ARBA" id="ARBA00022884"/>
    </source>
</evidence>
<dbReference type="PROSITE" id="PS50994">
    <property type="entry name" value="INTEGRASE"/>
    <property type="match status" value="1"/>
</dbReference>
<dbReference type="GO" id="GO:0015074">
    <property type="term" value="P:DNA integration"/>
    <property type="evidence" value="ECO:0007669"/>
    <property type="project" value="InterPro"/>
</dbReference>
<dbReference type="InterPro" id="IPR054722">
    <property type="entry name" value="PolX-like_BBD"/>
</dbReference>
<feature type="region of interest" description="Disordered" evidence="10">
    <location>
        <begin position="313"/>
        <end position="342"/>
    </location>
</feature>
<dbReference type="InterPro" id="IPR036397">
    <property type="entry name" value="RNaseH_sf"/>
</dbReference>
<dbReference type="InterPro" id="IPR001584">
    <property type="entry name" value="Integrase_cat-core"/>
</dbReference>
<organism evidence="13 14">
    <name type="scientific">Sparassis crispa</name>
    <dbReference type="NCBI Taxonomy" id="139825"/>
    <lineage>
        <taxon>Eukaryota</taxon>
        <taxon>Fungi</taxon>
        <taxon>Dikarya</taxon>
        <taxon>Basidiomycota</taxon>
        <taxon>Agaricomycotina</taxon>
        <taxon>Agaricomycetes</taxon>
        <taxon>Polyporales</taxon>
        <taxon>Sparassidaceae</taxon>
        <taxon>Sparassis</taxon>
    </lineage>
</organism>
<dbReference type="STRING" id="139825.A0A401GWG0"/>
<evidence type="ECO:0000256" key="5">
    <source>
        <dbReference type="ARBA" id="ARBA00022801"/>
    </source>
</evidence>
<proteinExistence type="predicted"/>
<dbReference type="PANTHER" id="PTHR42648">
    <property type="entry name" value="TRANSPOSASE, PUTATIVE-RELATED"/>
    <property type="match status" value="1"/>
</dbReference>
<dbReference type="SUPFAM" id="SSF53098">
    <property type="entry name" value="Ribonuclease H-like"/>
    <property type="match status" value="1"/>
</dbReference>
<dbReference type="InterPro" id="IPR039537">
    <property type="entry name" value="Retrotran_Ty1/copia-like"/>
</dbReference>
<dbReference type="Pfam" id="PF07727">
    <property type="entry name" value="RVT_2"/>
    <property type="match status" value="1"/>
</dbReference>
<dbReference type="Pfam" id="PF00098">
    <property type="entry name" value="zf-CCHC"/>
    <property type="match status" value="1"/>
</dbReference>
<evidence type="ECO:0000259" key="12">
    <source>
        <dbReference type="PROSITE" id="PS50994"/>
    </source>
</evidence>
<feature type="domain" description="Integrase catalytic" evidence="12">
    <location>
        <begin position="653"/>
        <end position="824"/>
    </location>
</feature>
<dbReference type="InterPro" id="IPR001878">
    <property type="entry name" value="Znf_CCHC"/>
</dbReference>
<dbReference type="EMBL" id="BFAD01000008">
    <property type="protein sequence ID" value="GBE86104.1"/>
    <property type="molecule type" value="Genomic_DNA"/>
</dbReference>
<feature type="compositionally biased region" description="Basic and acidic residues" evidence="10">
    <location>
        <begin position="389"/>
        <end position="402"/>
    </location>
</feature>
<dbReference type="Proteomes" id="UP000287166">
    <property type="component" value="Unassembled WGS sequence"/>
</dbReference>
<evidence type="ECO:0000313" key="13">
    <source>
        <dbReference type="EMBL" id="GBE86104.1"/>
    </source>
</evidence>
<dbReference type="InterPro" id="IPR013103">
    <property type="entry name" value="RVT_2"/>
</dbReference>
<evidence type="ECO:0000313" key="14">
    <source>
        <dbReference type="Proteomes" id="UP000287166"/>
    </source>
</evidence>
<dbReference type="GO" id="GO:0006508">
    <property type="term" value="P:proteolysis"/>
    <property type="evidence" value="ECO:0007669"/>
    <property type="project" value="UniProtKB-KW"/>
</dbReference>
<dbReference type="GO" id="GO:0006397">
    <property type="term" value="P:mRNA processing"/>
    <property type="evidence" value="ECO:0007669"/>
    <property type="project" value="UniProtKB-KW"/>
</dbReference>
<dbReference type="OrthoDB" id="2754291at2759"/>
<dbReference type="Pfam" id="PF22936">
    <property type="entry name" value="Pol_BBD"/>
    <property type="match status" value="1"/>
</dbReference>
<dbReference type="Pfam" id="PF14223">
    <property type="entry name" value="Retrotran_gag_2"/>
    <property type="match status" value="1"/>
</dbReference>
<sequence length="1248" mass="137883">MVKHCFRYQQTVTVEHSSYSFTSRRLLQQQGCEVSDLHDLVPYPAPLPFAHLSRIDSSLFSPDSINISLPLSPSSSPSSSRAPSLQPIMPIPHRLPRVMTTTIAKEFSDILKLAADRSNYRIWLGHIKCATGGCDTDELLDRAADPTSDVERKLNKQMLNAITGKFHDSLFKKYLNVKKVHEVMTGLKVEFGTSTAASEAWMKAKLFSLRCSDDHKVHQHLDQLAELKEKLSEMNVKIEDCTYINAITTFIPCSFASTVTAITTAVDIFNSTLAPGAACKVVTSTEIVTTLRAEADFRSVLKSGDKTTTASAAITGGCGGGRGRGRHGYRGRGNGSSKGNVPKSDDDLTCYKCGGKGHRAPNCPLKKQYYQRSKGKSEAAASSSGSTDTKPKADGKLKDNVKDTSASTVAVQSVSSVHIEEAWSASMVFSAPLEEIVIDCADLAAQDEVQISETYHAFARVAESDHRVDIFDTGASHHMTPHLDRLSNFCTTAPHQIRATNSEIFYSHGVGDLLMRLPAINGGRHIRLKGVLHAPAMHATLISLGLLDEAGFAWLGHEGTLTISNRENDVIASIPHEDNLYSIFYDSTSLASAVELSLFKIHKWLGHVNYAYLKAMLRHDRIAGITLDPQRADKTECRTCLVAKACHALIATVHQSPLAEKFGEHLHMDVWGSASVFTIDCCKYCLTLIDDVTCWLKMPLMRVKSEAFRKYVSFEVHLQTQHGVRTKILQSDRGGEFLSANMDAHLEYAGTVQKLTVHDTPEHNGVAERTHLTIFDGMRTALAGSGLPKWLWGEALAYIVYVHNRTACHALQGKSPFEVHFGHTLDVSNLHEWGEIREPVDPDIVTGKCSLMDISIDNDEECEVVAYSVGTAASDFLEFDPHSVAEAKHRPDWLKWQEVFRTKRDACGEVTGYCVHLVTQGFTQVEGINYFSDDTFAAVCKLASVCIILSVTARNGWYTHQVDVKSAYLYGKLCDDEKIYMRPPPDIELDRISPGQLLLLLIAIYRLKQLGRHCFADAKPLSQPMDTHAHLSVNQCPVTTAEYAIMHDKPYLEALGALQYVSVTTHPDITFAVGQLTQFGRNPDIVHWNALKCVYQYLKGTADLWLVLGDSEDNNIIGYSDADGMSTEGRRAVSGYIFMLNGGTVSWSSKCQDLVTLSTTKAEYIALTYVSKEALWLRSFVIELFGNPEHPIPLHSDNQSAITLSKDNHNKINLSYCPTEDMIADILTKALPSMKSKHFTLSIGLSKV</sequence>
<keyword evidence="5" id="KW-0378">Hydrolase</keyword>
<dbReference type="GO" id="GO:0003887">
    <property type="term" value="F:DNA-directed DNA polymerase activity"/>
    <property type="evidence" value="ECO:0007669"/>
    <property type="project" value="UniProtKB-EC"/>
</dbReference>
<comment type="catalytic activity">
    <reaction evidence="7">
        <text>DNA(n) + a 2'-deoxyribonucleoside 5'-triphosphate = DNA(n+1) + diphosphate</text>
        <dbReference type="Rhea" id="RHEA:22508"/>
        <dbReference type="Rhea" id="RHEA-COMP:17339"/>
        <dbReference type="Rhea" id="RHEA-COMP:17340"/>
        <dbReference type="ChEBI" id="CHEBI:33019"/>
        <dbReference type="ChEBI" id="CHEBI:61560"/>
        <dbReference type="ChEBI" id="CHEBI:173112"/>
        <dbReference type="EC" id="2.7.7.49"/>
    </reaction>
</comment>
<accession>A0A401GWG0</accession>
<dbReference type="RefSeq" id="XP_027617017.1">
    <property type="nucleotide sequence ID" value="XM_027761216.1"/>
</dbReference>
<dbReference type="InterPro" id="IPR012337">
    <property type="entry name" value="RNaseH-like_sf"/>
</dbReference>
<comment type="catalytic activity">
    <reaction evidence="8">
        <text>DNA(n) + a 2'-deoxyribonucleoside 5'-triphosphate = DNA(n+1) + diphosphate</text>
        <dbReference type="Rhea" id="RHEA:22508"/>
        <dbReference type="Rhea" id="RHEA-COMP:17339"/>
        <dbReference type="Rhea" id="RHEA-COMP:17340"/>
        <dbReference type="ChEBI" id="CHEBI:33019"/>
        <dbReference type="ChEBI" id="CHEBI:61560"/>
        <dbReference type="ChEBI" id="CHEBI:173112"/>
        <dbReference type="EC" id="2.7.7.7"/>
    </reaction>
</comment>
<dbReference type="GeneID" id="38783021"/>
<keyword evidence="4" id="KW-0479">Metal-binding</keyword>
<keyword evidence="3" id="KW-0645">Protease</keyword>
<dbReference type="GO" id="GO:0008270">
    <property type="term" value="F:zinc ion binding"/>
    <property type="evidence" value="ECO:0007669"/>
    <property type="project" value="UniProtKB-KW"/>
</dbReference>
<dbReference type="PROSITE" id="PS50158">
    <property type="entry name" value="ZF_CCHC"/>
    <property type="match status" value="1"/>
</dbReference>
<dbReference type="InParanoid" id="A0A401GWG0"/>
<comment type="caution">
    <text evidence="13">The sequence shown here is derived from an EMBL/GenBank/DDBJ whole genome shotgun (WGS) entry which is preliminary data.</text>
</comment>
<dbReference type="GO" id="GO:0003964">
    <property type="term" value="F:RNA-directed DNA polymerase activity"/>
    <property type="evidence" value="ECO:0007669"/>
    <property type="project" value="UniProtKB-EC"/>
</dbReference>
<dbReference type="SMART" id="SM00343">
    <property type="entry name" value="ZnF_C2HC"/>
    <property type="match status" value="1"/>
</dbReference>
<dbReference type="InterPro" id="IPR036875">
    <property type="entry name" value="Znf_CCHC_sf"/>
</dbReference>
<dbReference type="GO" id="GO:0005634">
    <property type="term" value="C:nucleus"/>
    <property type="evidence" value="ECO:0007669"/>
    <property type="project" value="UniProtKB-ARBA"/>
</dbReference>
<evidence type="ECO:0000256" key="8">
    <source>
        <dbReference type="ARBA" id="ARBA00049244"/>
    </source>
</evidence>
<dbReference type="CDD" id="cd09272">
    <property type="entry name" value="RNase_HI_RT_Ty1"/>
    <property type="match status" value="1"/>
</dbReference>
<dbReference type="SUPFAM" id="SSF57756">
    <property type="entry name" value="Retrovirus zinc finger-like domains"/>
    <property type="match status" value="1"/>
</dbReference>
<evidence type="ECO:0000256" key="7">
    <source>
        <dbReference type="ARBA" id="ARBA00048173"/>
    </source>
</evidence>
<dbReference type="AlphaFoldDB" id="A0A401GWG0"/>
<keyword evidence="9" id="KW-0862">Zinc</keyword>
<dbReference type="PANTHER" id="PTHR42648:SF28">
    <property type="entry name" value="TRANSPOSON-ENCODED PROTEIN WITH RIBONUCLEASE H-LIKE AND RETROVIRUS ZINC FINGER-LIKE DOMAINS"/>
    <property type="match status" value="1"/>
</dbReference>
<evidence type="ECO:0000256" key="2">
    <source>
        <dbReference type="ARBA" id="ARBA00022664"/>
    </source>
</evidence>
<evidence type="ECO:0000256" key="9">
    <source>
        <dbReference type="PROSITE-ProRule" id="PRU00047"/>
    </source>
</evidence>
<keyword evidence="2" id="KW-0507">mRNA processing</keyword>
<protein>
    <recommendedName>
        <fullName evidence="15">Retrovirus-related Pol polyprotein from transposon TNT 1-94</fullName>
    </recommendedName>
</protein>
<evidence type="ECO:0000256" key="10">
    <source>
        <dbReference type="SAM" id="MobiDB-lite"/>
    </source>
</evidence>
<evidence type="ECO:0008006" key="15">
    <source>
        <dbReference type="Google" id="ProtNLM"/>
    </source>
</evidence>
<name>A0A401GWG0_9APHY</name>
<evidence type="ECO:0000259" key="11">
    <source>
        <dbReference type="PROSITE" id="PS50158"/>
    </source>
</evidence>
<keyword evidence="6" id="KW-0694">RNA-binding</keyword>
<feature type="region of interest" description="Disordered" evidence="10">
    <location>
        <begin position="374"/>
        <end position="402"/>
    </location>
</feature>
<reference evidence="13 14" key="1">
    <citation type="journal article" date="2018" name="Sci. Rep.">
        <title>Genome sequence of the cauliflower mushroom Sparassis crispa (Hanabiratake) and its association with beneficial usage.</title>
        <authorList>
            <person name="Kiyama R."/>
            <person name="Furutani Y."/>
            <person name="Kawaguchi K."/>
            <person name="Nakanishi T."/>
        </authorList>
    </citation>
    <scope>NUCLEOTIDE SEQUENCE [LARGE SCALE GENOMIC DNA]</scope>
</reference>
<keyword evidence="9" id="KW-0863">Zinc-finger</keyword>
<evidence type="ECO:0000256" key="4">
    <source>
        <dbReference type="ARBA" id="ARBA00022723"/>
    </source>
</evidence>
<dbReference type="GO" id="GO:0008233">
    <property type="term" value="F:peptidase activity"/>
    <property type="evidence" value="ECO:0007669"/>
    <property type="project" value="UniProtKB-KW"/>
</dbReference>
<dbReference type="GO" id="GO:0003723">
    <property type="term" value="F:RNA binding"/>
    <property type="evidence" value="ECO:0007669"/>
    <property type="project" value="UniProtKB-KW"/>
</dbReference>
<evidence type="ECO:0000256" key="3">
    <source>
        <dbReference type="ARBA" id="ARBA00022670"/>
    </source>
</evidence>